<evidence type="ECO:0000259" key="1">
    <source>
        <dbReference type="Pfam" id="PF12680"/>
    </source>
</evidence>
<reference evidence="2 3" key="1">
    <citation type="submission" date="2023-11" db="EMBL/GenBank/DDBJ databases">
        <authorList>
            <person name="Xu M."/>
            <person name="Jiang T."/>
        </authorList>
    </citation>
    <scope>NUCLEOTIDE SEQUENCE [LARGE SCALE GENOMIC DNA]</scope>
    <source>
        <strain evidence="2 3">SD</strain>
    </source>
</reference>
<dbReference type="Pfam" id="PF12680">
    <property type="entry name" value="SnoaL_2"/>
    <property type="match status" value="1"/>
</dbReference>
<dbReference type="InterPro" id="IPR032710">
    <property type="entry name" value="NTF2-like_dom_sf"/>
</dbReference>
<protein>
    <submittedName>
        <fullName evidence="2">Nuclear transport factor 2 family protein</fullName>
    </submittedName>
</protein>
<proteinExistence type="predicted"/>
<keyword evidence="3" id="KW-1185">Reference proteome</keyword>
<dbReference type="RefSeq" id="WP_319953653.1">
    <property type="nucleotide sequence ID" value="NZ_JAXAVX010000003.1"/>
</dbReference>
<name>A0ABU4VI35_9ACTN</name>
<dbReference type="SUPFAM" id="SSF54427">
    <property type="entry name" value="NTF2-like"/>
    <property type="match status" value="1"/>
</dbReference>
<organism evidence="2 3">
    <name type="scientific">Patulibacter brassicae</name>
    <dbReference type="NCBI Taxonomy" id="1705717"/>
    <lineage>
        <taxon>Bacteria</taxon>
        <taxon>Bacillati</taxon>
        <taxon>Actinomycetota</taxon>
        <taxon>Thermoleophilia</taxon>
        <taxon>Solirubrobacterales</taxon>
        <taxon>Patulibacteraceae</taxon>
        <taxon>Patulibacter</taxon>
    </lineage>
</organism>
<dbReference type="Gene3D" id="3.10.450.50">
    <property type="match status" value="1"/>
</dbReference>
<feature type="domain" description="SnoaL-like" evidence="1">
    <location>
        <begin position="27"/>
        <end position="123"/>
    </location>
</feature>
<accession>A0ABU4VI35</accession>
<dbReference type="EMBL" id="JAXAVX010000003">
    <property type="protein sequence ID" value="MDX8151497.1"/>
    <property type="molecule type" value="Genomic_DNA"/>
</dbReference>
<evidence type="ECO:0000313" key="2">
    <source>
        <dbReference type="EMBL" id="MDX8151497.1"/>
    </source>
</evidence>
<dbReference type="InterPro" id="IPR037401">
    <property type="entry name" value="SnoaL-like"/>
</dbReference>
<sequence>MPATTDRPAPRRPTDAHAFLAEAERLTNAHDAVGAAAIYAADAVLELVTDGAREDHRGAAAIRRAWQVTLGAGARRGFRVRKTLVAADDDVIVNRWEGTIGRSDRVRGMESWRFDDSGRVVEHHAWTFLDVRPATGLVARLRLAATAPRTAVAFLRAERAAA</sequence>
<evidence type="ECO:0000313" key="3">
    <source>
        <dbReference type="Proteomes" id="UP001277761"/>
    </source>
</evidence>
<dbReference type="Proteomes" id="UP001277761">
    <property type="component" value="Unassembled WGS sequence"/>
</dbReference>
<comment type="caution">
    <text evidence="2">The sequence shown here is derived from an EMBL/GenBank/DDBJ whole genome shotgun (WGS) entry which is preliminary data.</text>
</comment>
<gene>
    <name evidence="2" type="ORF">SK069_07845</name>
</gene>